<keyword evidence="4" id="KW-0732">Signal</keyword>
<evidence type="ECO:0000259" key="5">
    <source>
        <dbReference type="PROSITE" id="PS50038"/>
    </source>
</evidence>
<dbReference type="Pfam" id="PF01392">
    <property type="entry name" value="Fz"/>
    <property type="match status" value="1"/>
</dbReference>
<dbReference type="AlphaFoldDB" id="A0A6M2D886"/>
<dbReference type="GO" id="GO:0042813">
    <property type="term" value="F:Wnt receptor activity"/>
    <property type="evidence" value="ECO:0007669"/>
    <property type="project" value="TreeGrafter"/>
</dbReference>
<dbReference type="InterPro" id="IPR036790">
    <property type="entry name" value="Frizzled_dom_sf"/>
</dbReference>
<sequence>MQPRRVPLAELIAVVALSQPTLGHSVSSRADEHHRCEPLTIPMCRSLQYNMTTTPNLIGQEQDEAGLEAHQFYPLVQIKCSPDLQTFICSVYAPECRPSQDYPIPPCRSLCASAREGCEPILMKFGFLWPEHFDCDKFPEVGPSELCVRGKATHPPVNETPQTPDI</sequence>
<dbReference type="PANTHER" id="PTHR11309:SF47">
    <property type="entry name" value="FRIZZLED"/>
    <property type="match status" value="1"/>
</dbReference>
<evidence type="ECO:0000256" key="1">
    <source>
        <dbReference type="ARBA" id="ARBA00022473"/>
    </source>
</evidence>
<dbReference type="InterPro" id="IPR020067">
    <property type="entry name" value="Frizzled_dom"/>
</dbReference>
<keyword evidence="2 3" id="KW-1015">Disulfide bond</keyword>
<dbReference type="OrthoDB" id="10053709at2759"/>
<dbReference type="PANTHER" id="PTHR11309">
    <property type="entry name" value="FRIZZLED"/>
    <property type="match status" value="1"/>
</dbReference>
<evidence type="ECO:0000256" key="4">
    <source>
        <dbReference type="SAM" id="SignalP"/>
    </source>
</evidence>
<organism evidence="6">
    <name type="scientific">Rhipicephalus microplus</name>
    <name type="common">Cattle tick</name>
    <name type="synonym">Boophilus microplus</name>
    <dbReference type="NCBI Taxonomy" id="6941"/>
    <lineage>
        <taxon>Eukaryota</taxon>
        <taxon>Metazoa</taxon>
        <taxon>Ecdysozoa</taxon>
        <taxon>Arthropoda</taxon>
        <taxon>Chelicerata</taxon>
        <taxon>Arachnida</taxon>
        <taxon>Acari</taxon>
        <taxon>Parasitiformes</taxon>
        <taxon>Ixodida</taxon>
        <taxon>Ixodoidea</taxon>
        <taxon>Ixodidae</taxon>
        <taxon>Rhipicephalinae</taxon>
        <taxon>Rhipicephalus</taxon>
        <taxon>Boophilus</taxon>
    </lineage>
</organism>
<reference evidence="6" key="1">
    <citation type="submission" date="2019-09" db="EMBL/GenBank/DDBJ databases">
        <title>Organ-specific transcriptomic study of the physiology of the cattle tick, Rhipicephalus microplus.</title>
        <authorList>
            <person name="Tirloni L."/>
            <person name="Braz G."/>
            <person name="Gandara A.C.P."/>
            <person name="Sabadin G.A."/>
            <person name="da Silva R.M."/>
            <person name="Guizzo M.G."/>
            <person name="Machado J.A."/>
            <person name="Costa E.P."/>
            <person name="Gomes H.F."/>
            <person name="Moraes J."/>
            <person name="Mota M.B.S."/>
            <person name="Mesquita R.D."/>
            <person name="Alvarenga P.H."/>
            <person name="Alves F."/>
            <person name="Seixas A."/>
            <person name="da Fonseca R.N."/>
            <person name="Fogaca A."/>
            <person name="Logullo C."/>
            <person name="Tanaka A."/>
            <person name="Daffre S."/>
            <person name="Termignoni C."/>
            <person name="Vaz I.S.Jr."/>
            <person name="Oliveira P.L."/>
            <person name="Ribeiro J.M."/>
        </authorList>
    </citation>
    <scope>NUCLEOTIDE SEQUENCE</scope>
    <source>
        <strain evidence="6">Porto Alegre</strain>
    </source>
</reference>
<protein>
    <submittedName>
        <fullName evidence="6">Putative frizzled</fullName>
    </submittedName>
</protein>
<dbReference type="EMBL" id="GHWJ01009726">
    <property type="protein sequence ID" value="NOV42463.1"/>
    <property type="molecule type" value="Transcribed_RNA"/>
</dbReference>
<feature type="chain" id="PRO_5026837530" evidence="4">
    <location>
        <begin position="24"/>
        <end position="166"/>
    </location>
</feature>
<evidence type="ECO:0000313" key="6">
    <source>
        <dbReference type="EMBL" id="NOV42463.1"/>
    </source>
</evidence>
<dbReference type="SUPFAM" id="SSF63501">
    <property type="entry name" value="Frizzled cysteine-rich domain"/>
    <property type="match status" value="1"/>
</dbReference>
<dbReference type="InterPro" id="IPR015526">
    <property type="entry name" value="Frizzled/SFRP"/>
</dbReference>
<evidence type="ECO:0000256" key="2">
    <source>
        <dbReference type="ARBA" id="ARBA00023157"/>
    </source>
</evidence>
<comment type="caution">
    <text evidence="3">Lacks conserved residue(s) required for the propagation of feature annotation.</text>
</comment>
<dbReference type="GO" id="GO:0035567">
    <property type="term" value="P:non-canonical Wnt signaling pathway"/>
    <property type="evidence" value="ECO:0007669"/>
    <property type="project" value="TreeGrafter"/>
</dbReference>
<name>A0A6M2D886_RHIMP</name>
<accession>A0A6M2D886</accession>
<dbReference type="GO" id="GO:0005886">
    <property type="term" value="C:plasma membrane"/>
    <property type="evidence" value="ECO:0007669"/>
    <property type="project" value="TreeGrafter"/>
</dbReference>
<feature type="domain" description="FZ" evidence="5">
    <location>
        <begin position="31"/>
        <end position="150"/>
    </location>
</feature>
<feature type="disulfide bond" evidence="3">
    <location>
        <begin position="80"/>
        <end position="118"/>
    </location>
</feature>
<feature type="disulfide bond" evidence="3">
    <location>
        <begin position="111"/>
        <end position="135"/>
    </location>
</feature>
<dbReference type="PROSITE" id="PS50038">
    <property type="entry name" value="FZ"/>
    <property type="match status" value="1"/>
</dbReference>
<proteinExistence type="predicted"/>
<dbReference type="Gene3D" id="1.10.2000.10">
    <property type="entry name" value="Frizzled cysteine-rich domain"/>
    <property type="match status" value="1"/>
</dbReference>
<evidence type="ECO:0000256" key="3">
    <source>
        <dbReference type="PROSITE-ProRule" id="PRU00090"/>
    </source>
</evidence>
<keyword evidence="1" id="KW-0217">Developmental protein</keyword>
<dbReference type="VEuPathDB" id="VectorBase:LOC119165414"/>
<dbReference type="SMART" id="SM00063">
    <property type="entry name" value="FRI"/>
    <property type="match status" value="1"/>
</dbReference>
<feature type="signal peptide" evidence="4">
    <location>
        <begin position="1"/>
        <end position="23"/>
    </location>
</feature>
<dbReference type="GO" id="GO:0060070">
    <property type="term" value="P:canonical Wnt signaling pathway"/>
    <property type="evidence" value="ECO:0007669"/>
    <property type="project" value="TreeGrafter"/>
</dbReference>
<dbReference type="GO" id="GO:0017147">
    <property type="term" value="F:Wnt-protein binding"/>
    <property type="evidence" value="ECO:0007669"/>
    <property type="project" value="TreeGrafter"/>
</dbReference>